<organism evidence="2 3">
    <name type="scientific">Bariatricus massiliensis</name>
    <dbReference type="NCBI Taxonomy" id="1745713"/>
    <lineage>
        <taxon>Bacteria</taxon>
        <taxon>Bacillati</taxon>
        <taxon>Bacillota</taxon>
        <taxon>Clostridia</taxon>
        <taxon>Lachnospirales</taxon>
        <taxon>Lachnospiraceae</taxon>
        <taxon>Bariatricus</taxon>
    </lineage>
</organism>
<keyword evidence="1" id="KW-0472">Membrane</keyword>
<reference evidence="2 3" key="1">
    <citation type="submission" date="2021-10" db="EMBL/GenBank/DDBJ databases">
        <title>Collection of gut derived symbiotic bacterial strains cultured from healthy donors.</title>
        <authorList>
            <person name="Lin H."/>
            <person name="Littmann E."/>
            <person name="Kohout C."/>
            <person name="Pamer E.G."/>
        </authorList>
    </citation>
    <scope>NUCLEOTIDE SEQUENCE [LARGE SCALE GENOMIC DNA]</scope>
    <source>
        <strain evidence="2 3">DFI.1.165</strain>
    </source>
</reference>
<dbReference type="Proteomes" id="UP001299546">
    <property type="component" value="Unassembled WGS sequence"/>
</dbReference>
<dbReference type="RefSeq" id="WP_066734361.1">
    <property type="nucleotide sequence ID" value="NZ_JAJCIQ010000019.1"/>
</dbReference>
<keyword evidence="1" id="KW-1133">Transmembrane helix</keyword>
<sequence length="299" mass="33183">MKYKVGKNTGKKIFYIGIPAVVVLGIVWVAGLYLRSDGFEGISAAIVLEIAGSIVFALLTSISFAAWVFEDCKKRGEDAVLWVILIFITGTFVGLLLYLLRRSEVKRDCPSCGHRISLRAKYCEECGNLVENREEVMLMEKRTHHLKYLICGTVCAVLMLTCLVGFCVSLASGEGVNNSVSADKNLWNSGVITMSVETKLGNTWKVRFNSASNGFVKEAKMKIDDISEEKLYADISCGEVPEGAELILWLVQGEKAESINVTNLSEPLEYPLNEFQQGKIRIRLQINGVKEVKSQIQIK</sequence>
<protein>
    <submittedName>
        <fullName evidence="2">Zinc ribbon domain-containing protein</fullName>
    </submittedName>
</protein>
<feature type="transmembrane region" description="Helical" evidence="1">
    <location>
        <begin position="148"/>
        <end position="171"/>
    </location>
</feature>
<evidence type="ECO:0000313" key="2">
    <source>
        <dbReference type="EMBL" id="MCB7389199.1"/>
    </source>
</evidence>
<evidence type="ECO:0000313" key="3">
    <source>
        <dbReference type="Proteomes" id="UP001299546"/>
    </source>
</evidence>
<accession>A0ABS8DN12</accession>
<feature type="transmembrane region" description="Helical" evidence="1">
    <location>
        <begin position="46"/>
        <end position="67"/>
    </location>
</feature>
<name>A0ABS8DN12_9FIRM</name>
<keyword evidence="1" id="KW-0812">Transmembrane</keyword>
<comment type="caution">
    <text evidence="2">The sequence shown here is derived from an EMBL/GenBank/DDBJ whole genome shotgun (WGS) entry which is preliminary data.</text>
</comment>
<proteinExistence type="predicted"/>
<keyword evidence="3" id="KW-1185">Reference proteome</keyword>
<evidence type="ECO:0000256" key="1">
    <source>
        <dbReference type="SAM" id="Phobius"/>
    </source>
</evidence>
<gene>
    <name evidence="2" type="ORF">LIZ65_18095</name>
</gene>
<dbReference type="EMBL" id="JAJCIS010000020">
    <property type="protein sequence ID" value="MCB7389199.1"/>
    <property type="molecule type" value="Genomic_DNA"/>
</dbReference>
<feature type="transmembrane region" description="Helical" evidence="1">
    <location>
        <begin position="13"/>
        <end position="34"/>
    </location>
</feature>
<feature type="transmembrane region" description="Helical" evidence="1">
    <location>
        <begin position="79"/>
        <end position="100"/>
    </location>
</feature>